<evidence type="ECO:0000313" key="2">
    <source>
        <dbReference type="EMBL" id="GEA82714.1"/>
    </source>
</evidence>
<sequence length="67" mass="6797">MGCRDEPGDGGDVVGRCEVVGVVGDEDHGRSARVDGPGEGLGRDVVGDGGAGRAQRGDERGAHRRPT</sequence>
<comment type="caution">
    <text evidence="2">The sequence shown here is derived from an EMBL/GenBank/DDBJ whole genome shotgun (WGS) entry which is preliminary data.</text>
</comment>
<proteinExistence type="predicted"/>
<accession>A0A4Y3KH74</accession>
<reference evidence="2 3" key="1">
    <citation type="submission" date="2019-06" db="EMBL/GenBank/DDBJ databases">
        <title>Whole genome shotgun sequence of Cellulomonas uda NBRC 3747.</title>
        <authorList>
            <person name="Hosoyama A."/>
            <person name="Uohara A."/>
            <person name="Ohji S."/>
            <person name="Ichikawa N."/>
        </authorList>
    </citation>
    <scope>NUCLEOTIDE SEQUENCE [LARGE SCALE GENOMIC DNA]</scope>
    <source>
        <strain evidence="2 3">NBRC 3747</strain>
    </source>
</reference>
<organism evidence="2 3">
    <name type="scientific">Cellulomonas uda</name>
    <dbReference type="NCBI Taxonomy" id="1714"/>
    <lineage>
        <taxon>Bacteria</taxon>
        <taxon>Bacillati</taxon>
        <taxon>Actinomycetota</taxon>
        <taxon>Actinomycetes</taxon>
        <taxon>Micrococcales</taxon>
        <taxon>Cellulomonadaceae</taxon>
        <taxon>Cellulomonas</taxon>
    </lineage>
</organism>
<evidence type="ECO:0000313" key="3">
    <source>
        <dbReference type="Proteomes" id="UP000315842"/>
    </source>
</evidence>
<protein>
    <submittedName>
        <fullName evidence="2">Uncharacterized protein</fullName>
    </submittedName>
</protein>
<dbReference type="Proteomes" id="UP000315842">
    <property type="component" value="Unassembled WGS sequence"/>
</dbReference>
<dbReference type="RefSeq" id="WP_141322506.1">
    <property type="nucleotide sequence ID" value="NZ_BJLP01000087.1"/>
</dbReference>
<keyword evidence="3" id="KW-1185">Reference proteome</keyword>
<name>A0A4Y3KH74_CELUD</name>
<dbReference type="AlphaFoldDB" id="A0A4Y3KH74"/>
<feature type="region of interest" description="Disordered" evidence="1">
    <location>
        <begin position="24"/>
        <end position="67"/>
    </location>
</feature>
<dbReference type="EMBL" id="BJLP01000087">
    <property type="protein sequence ID" value="GEA82714.1"/>
    <property type="molecule type" value="Genomic_DNA"/>
</dbReference>
<gene>
    <name evidence="2" type="ORF">CUD01_31580</name>
</gene>
<evidence type="ECO:0000256" key="1">
    <source>
        <dbReference type="SAM" id="MobiDB-lite"/>
    </source>
</evidence>